<dbReference type="PROSITE" id="PS50294">
    <property type="entry name" value="WD_REPEATS_REGION"/>
    <property type="match status" value="6"/>
</dbReference>
<evidence type="ECO:0000259" key="11">
    <source>
        <dbReference type="PROSITE" id="PS50181"/>
    </source>
</evidence>
<comment type="caution">
    <text evidence="13">The sequence shown here is derived from an EMBL/GenBank/DDBJ whole genome shotgun (WGS) entry which is preliminary data.</text>
</comment>
<dbReference type="PROSITE" id="PS00108">
    <property type="entry name" value="PROTEIN_KINASE_ST"/>
    <property type="match status" value="1"/>
</dbReference>
<dbReference type="PROSITE" id="PS50082">
    <property type="entry name" value="WD_REPEATS_2"/>
    <property type="match status" value="6"/>
</dbReference>
<dbReference type="InParanoid" id="A0A151ZHI9"/>
<dbReference type="SMART" id="SM00256">
    <property type="entry name" value="FBOX"/>
    <property type="match status" value="1"/>
</dbReference>
<dbReference type="InterPro" id="IPR053793">
    <property type="entry name" value="PB1-like"/>
</dbReference>
<organism evidence="13 14">
    <name type="scientific">Tieghemostelium lacteum</name>
    <name type="common">Slime mold</name>
    <name type="synonym">Dictyostelium lacteum</name>
    <dbReference type="NCBI Taxonomy" id="361077"/>
    <lineage>
        <taxon>Eukaryota</taxon>
        <taxon>Amoebozoa</taxon>
        <taxon>Evosea</taxon>
        <taxon>Eumycetozoa</taxon>
        <taxon>Dictyostelia</taxon>
        <taxon>Dictyosteliales</taxon>
        <taxon>Raperosteliaceae</taxon>
        <taxon>Tieghemostelium</taxon>
    </lineage>
</organism>
<keyword evidence="6 8" id="KW-0067">ATP-binding</keyword>
<keyword evidence="14" id="KW-1185">Reference proteome</keyword>
<dbReference type="Gene3D" id="3.10.20.90">
    <property type="entry name" value="Phosphatidylinositol 3-kinase Catalytic Subunit, Chain A, domain 1"/>
    <property type="match status" value="1"/>
</dbReference>
<feature type="repeat" description="WD" evidence="7">
    <location>
        <begin position="982"/>
        <end position="1021"/>
    </location>
</feature>
<evidence type="ECO:0000256" key="4">
    <source>
        <dbReference type="ARBA" id="ARBA00022741"/>
    </source>
</evidence>
<dbReference type="GO" id="GO:0005524">
    <property type="term" value="F:ATP binding"/>
    <property type="evidence" value="ECO:0007669"/>
    <property type="project" value="UniProtKB-UniRule"/>
</dbReference>
<dbReference type="Gene3D" id="2.130.10.10">
    <property type="entry name" value="YVTN repeat-like/Quinoprotein amine dehydrogenase"/>
    <property type="match status" value="2"/>
</dbReference>
<feature type="repeat" description="WD" evidence="7">
    <location>
        <begin position="937"/>
        <end position="981"/>
    </location>
</feature>
<dbReference type="InterPro" id="IPR001810">
    <property type="entry name" value="F-box_dom"/>
</dbReference>
<dbReference type="OMA" id="AAVMYHI"/>
<keyword evidence="4 8" id="KW-0547">Nucleotide-binding</keyword>
<dbReference type="CDD" id="cd06606">
    <property type="entry name" value="STKc_MAPKKK"/>
    <property type="match status" value="1"/>
</dbReference>
<keyword evidence="2" id="KW-0808">Transferase</keyword>
<dbReference type="FunCoup" id="A0A151ZHI9">
    <property type="interactions" value="575"/>
</dbReference>
<dbReference type="PANTHER" id="PTHR48016:SF56">
    <property type="entry name" value="MAPKK KINASE"/>
    <property type="match status" value="1"/>
</dbReference>
<evidence type="ECO:0000256" key="5">
    <source>
        <dbReference type="ARBA" id="ARBA00022777"/>
    </source>
</evidence>
<feature type="domain" description="Protein kinase" evidence="10">
    <location>
        <begin position="425"/>
        <end position="684"/>
    </location>
</feature>
<name>A0A151ZHI9_TIELA</name>
<evidence type="ECO:0000256" key="1">
    <source>
        <dbReference type="ARBA" id="ARBA00022574"/>
    </source>
</evidence>
<feature type="compositionally biased region" description="Low complexity" evidence="9">
    <location>
        <begin position="108"/>
        <end position="161"/>
    </location>
</feature>
<feature type="compositionally biased region" description="Low complexity" evidence="9">
    <location>
        <begin position="341"/>
        <end position="353"/>
    </location>
</feature>
<dbReference type="PROSITE" id="PS00678">
    <property type="entry name" value="WD_REPEATS_1"/>
    <property type="match status" value="4"/>
</dbReference>
<accession>A0A151ZHI9</accession>
<dbReference type="InterPro" id="IPR020472">
    <property type="entry name" value="WD40_PAC1"/>
</dbReference>
<feature type="compositionally biased region" description="Pro residues" evidence="9">
    <location>
        <begin position="277"/>
        <end position="292"/>
    </location>
</feature>
<dbReference type="InterPro" id="IPR015943">
    <property type="entry name" value="WD40/YVTN_repeat-like_dom_sf"/>
</dbReference>
<feature type="compositionally biased region" description="Low complexity" evidence="9">
    <location>
        <begin position="187"/>
        <end position="219"/>
    </location>
</feature>
<dbReference type="OrthoDB" id="266718at2759"/>
<reference evidence="13 14" key="1">
    <citation type="submission" date="2015-12" db="EMBL/GenBank/DDBJ databases">
        <title>Dictyostelia acquired genes for synthesis and detection of signals that induce cell-type specialization by lateral gene transfer from prokaryotes.</title>
        <authorList>
            <person name="Gloeckner G."/>
            <person name="Schaap P."/>
        </authorList>
    </citation>
    <scope>NUCLEOTIDE SEQUENCE [LARGE SCALE GENOMIC DNA]</scope>
    <source>
        <strain evidence="13 14">TK</strain>
    </source>
</reference>
<protein>
    <submittedName>
        <fullName evidence="13">Protein serine/threonine kinase</fullName>
    </submittedName>
</protein>
<dbReference type="Pfam" id="PF00564">
    <property type="entry name" value="PB1"/>
    <property type="match status" value="1"/>
</dbReference>
<dbReference type="SUPFAM" id="SSF81383">
    <property type="entry name" value="F-box domain"/>
    <property type="match status" value="1"/>
</dbReference>
<dbReference type="SMART" id="SM00320">
    <property type="entry name" value="WD40"/>
    <property type="match status" value="7"/>
</dbReference>
<dbReference type="Pfam" id="PF00400">
    <property type="entry name" value="WD40"/>
    <property type="match status" value="7"/>
</dbReference>
<dbReference type="PANTHER" id="PTHR48016">
    <property type="entry name" value="MAP KINASE KINASE KINASE SSK2-RELATED-RELATED"/>
    <property type="match status" value="1"/>
</dbReference>
<evidence type="ECO:0000259" key="12">
    <source>
        <dbReference type="PROSITE" id="PS51745"/>
    </source>
</evidence>
<dbReference type="PROSITE" id="PS51745">
    <property type="entry name" value="PB1"/>
    <property type="match status" value="1"/>
</dbReference>
<dbReference type="CDD" id="cd05992">
    <property type="entry name" value="PB1"/>
    <property type="match status" value="1"/>
</dbReference>
<dbReference type="PROSITE" id="PS00107">
    <property type="entry name" value="PROTEIN_KINASE_ATP"/>
    <property type="match status" value="1"/>
</dbReference>
<dbReference type="PROSITE" id="PS50181">
    <property type="entry name" value="FBOX"/>
    <property type="match status" value="1"/>
</dbReference>
<dbReference type="InterPro" id="IPR017441">
    <property type="entry name" value="Protein_kinase_ATP_BS"/>
</dbReference>
<feature type="repeat" description="WD" evidence="7">
    <location>
        <begin position="852"/>
        <end position="893"/>
    </location>
</feature>
<sequence length="1146" mass="128380">MSWLNNNTNTMDNQNMLRIKCILGDDIRIIKINYNISYENLLLQLEEDFQQPVVVYQYEDYEGDKVTVRSKSDLMESLSMCQELKSINPNKIITLKFFLKFQYNSSSSPTTTSSTSTATLNNSNQNVSNNISNSSSNSFYNSNNSNGNSNGGITPNGSSGSLPIPERPPRKGSNAPPLRTPPPSPPKSITSNNSNSNSNNNHNGSLGNNNNSNSFLINNNNYSPNNNHFMQDILMSGGGSSSSLMSLGGGFRDTTPPLRTPPGSPKFTSPLIQHVNSPPPLRTPPPSPPPSSPVSNTNANFFTNFDKEMDLNDEQQQHHSNHSKGSSNSKRNSVRFYEEVQVFQQQSQPQQQPITFRKGSEGPRPSSPLINHANNNPNNNNPNNNNKVNSPPPLQQQQQEQGFTDFPTLILNEHEELKTNQPIKWQKGQILGRGGYGAVYLGLNTDNGELFAVKQLEIMEGSMDSKFKNMLLSFSKEIEVMKTLKHENIVRYLGTCFDQTHLNVFLEYIPGGSISSLLNRFGAFSENVIKVYTKQILHGLAYLHSNQIIHRDIKGANILIDTKGIVKLSDFGCSKSFSGIVSQFKSMQGTPYWMAPEIIKQTGHGRSSDIWSLGCVIIEMATAQPPWSNITEMAAVMYHIASSTNTPKLPDHLSPDAIDFLNLCLRRDPKERPDANQLLKHPFISNSQDIIPSSKELSILIPSAPRYRFSSNPTPIKIPTLTIATIPRALLIHIFKYLNAKTLLSKISSVCKSWHAIIFDDDHVWRIHCLERGIIRNKEPSLTWRSTVTSVIKHEKQWFESKISTTTLKGHSKCVYCIKTFEHQQTSYILSGGEDKKVKIWDCKKNKHLFSLKGHSGCVKSVDVQQDFQRIFTASSDFTSRVWSTKTKKTMKTYSNHKEAVTSINYLGDLESKVLTSSLDKSLMIWDVETGNTISNMTGHSGGVYSVRFDQSRGYNHTVVSCSSDWTSRVWDTRTSKTVRTFKGHSDDVTCVYVYDSKVATGSGDGTINLWDIGTGKIINTYIPHETQEKQWVWCVQFDLSKLISSGKGGVIRVWDLNQERSCRTFGGHNETIFALSYRESKLVTASKDKLIKIWDLDNSNSNSQLSNSTSELHHGDIKLNNSSHIHHNHSHTNIISRTSSFIKNI</sequence>
<evidence type="ECO:0000256" key="2">
    <source>
        <dbReference type="ARBA" id="ARBA00022679"/>
    </source>
</evidence>
<dbReference type="CDD" id="cd00200">
    <property type="entry name" value="WD40"/>
    <property type="match status" value="1"/>
</dbReference>
<dbReference type="SUPFAM" id="SSF50978">
    <property type="entry name" value="WD40 repeat-like"/>
    <property type="match status" value="1"/>
</dbReference>
<feature type="region of interest" description="Disordered" evidence="9">
    <location>
        <begin position="341"/>
        <end position="400"/>
    </location>
</feature>
<evidence type="ECO:0000256" key="8">
    <source>
        <dbReference type="PROSITE-ProRule" id="PRU10141"/>
    </source>
</evidence>
<keyword evidence="1 7" id="KW-0853">WD repeat</keyword>
<evidence type="ECO:0000256" key="6">
    <source>
        <dbReference type="ARBA" id="ARBA00022840"/>
    </source>
</evidence>
<dbReference type="InterPro" id="IPR000270">
    <property type="entry name" value="PB1_dom"/>
</dbReference>
<proteinExistence type="predicted"/>
<dbReference type="AlphaFoldDB" id="A0A151ZHI9"/>
<evidence type="ECO:0000259" key="10">
    <source>
        <dbReference type="PROSITE" id="PS50011"/>
    </source>
</evidence>
<dbReference type="PRINTS" id="PR00320">
    <property type="entry name" value="GPROTEINBRPT"/>
</dbReference>
<evidence type="ECO:0000256" key="3">
    <source>
        <dbReference type="ARBA" id="ARBA00022737"/>
    </source>
</evidence>
<dbReference type="PROSITE" id="PS50011">
    <property type="entry name" value="PROTEIN_KINASE_DOM"/>
    <property type="match status" value="1"/>
</dbReference>
<feature type="repeat" description="WD" evidence="7">
    <location>
        <begin position="808"/>
        <end position="851"/>
    </location>
</feature>
<dbReference type="SUPFAM" id="SSF56112">
    <property type="entry name" value="Protein kinase-like (PK-like)"/>
    <property type="match status" value="1"/>
</dbReference>
<dbReference type="InterPro" id="IPR050538">
    <property type="entry name" value="MAP_kinase_kinase_kinase"/>
</dbReference>
<dbReference type="EMBL" id="LODT01000028">
    <property type="protein sequence ID" value="KYQ93387.1"/>
    <property type="molecule type" value="Genomic_DNA"/>
</dbReference>
<dbReference type="InterPro" id="IPR001680">
    <property type="entry name" value="WD40_rpt"/>
</dbReference>
<dbReference type="SMART" id="SM00220">
    <property type="entry name" value="S_TKc"/>
    <property type="match status" value="1"/>
</dbReference>
<dbReference type="GO" id="GO:0004672">
    <property type="term" value="F:protein kinase activity"/>
    <property type="evidence" value="ECO:0007669"/>
    <property type="project" value="InterPro"/>
</dbReference>
<evidence type="ECO:0000313" key="13">
    <source>
        <dbReference type="EMBL" id="KYQ93387.1"/>
    </source>
</evidence>
<dbReference type="Pfam" id="PF00069">
    <property type="entry name" value="Pkinase"/>
    <property type="match status" value="1"/>
</dbReference>
<dbReference type="FunFam" id="1.10.510.10:FF:000182">
    <property type="entry name" value="MAP kinase kinase kinase mkh1"/>
    <property type="match status" value="1"/>
</dbReference>
<evidence type="ECO:0000313" key="14">
    <source>
        <dbReference type="Proteomes" id="UP000076078"/>
    </source>
</evidence>
<dbReference type="InterPro" id="IPR000719">
    <property type="entry name" value="Prot_kinase_dom"/>
</dbReference>
<evidence type="ECO:0000256" key="7">
    <source>
        <dbReference type="PROSITE-ProRule" id="PRU00221"/>
    </source>
</evidence>
<feature type="compositionally biased region" description="Low complexity" evidence="9">
    <location>
        <begin position="374"/>
        <end position="400"/>
    </location>
</feature>
<dbReference type="InterPro" id="IPR008271">
    <property type="entry name" value="Ser/Thr_kinase_AS"/>
</dbReference>
<dbReference type="Proteomes" id="UP000076078">
    <property type="component" value="Unassembled WGS sequence"/>
</dbReference>
<feature type="repeat" description="WD" evidence="7">
    <location>
        <begin position="894"/>
        <end position="936"/>
    </location>
</feature>
<feature type="region of interest" description="Disordered" evidence="9">
    <location>
        <begin position="108"/>
        <end position="219"/>
    </location>
</feature>
<feature type="repeat" description="WD" evidence="7">
    <location>
        <begin position="1066"/>
        <end position="1105"/>
    </location>
</feature>
<dbReference type="InterPro" id="IPR019775">
    <property type="entry name" value="WD40_repeat_CS"/>
</dbReference>
<dbReference type="SUPFAM" id="SSF54277">
    <property type="entry name" value="CAD &amp; PB1 domains"/>
    <property type="match status" value="1"/>
</dbReference>
<dbReference type="InterPro" id="IPR011009">
    <property type="entry name" value="Kinase-like_dom_sf"/>
</dbReference>
<dbReference type="InterPro" id="IPR036322">
    <property type="entry name" value="WD40_repeat_dom_sf"/>
</dbReference>
<dbReference type="STRING" id="361077.A0A151ZHI9"/>
<dbReference type="Gene3D" id="1.20.1280.50">
    <property type="match status" value="1"/>
</dbReference>
<feature type="domain" description="F-box" evidence="11">
    <location>
        <begin position="720"/>
        <end position="768"/>
    </location>
</feature>
<dbReference type="SMART" id="SM00666">
    <property type="entry name" value="PB1"/>
    <property type="match status" value="1"/>
</dbReference>
<feature type="domain" description="PB1" evidence="12">
    <location>
        <begin position="16"/>
        <end position="97"/>
    </location>
</feature>
<dbReference type="Gene3D" id="1.10.510.10">
    <property type="entry name" value="Transferase(Phosphotransferase) domain 1"/>
    <property type="match status" value="1"/>
</dbReference>
<dbReference type="Pfam" id="PF12937">
    <property type="entry name" value="F-box-like"/>
    <property type="match status" value="1"/>
</dbReference>
<feature type="binding site" evidence="8">
    <location>
        <position position="454"/>
    </location>
    <ligand>
        <name>ATP</name>
        <dbReference type="ChEBI" id="CHEBI:30616"/>
    </ligand>
</feature>
<feature type="region of interest" description="Disordered" evidence="9">
    <location>
        <begin position="244"/>
        <end position="300"/>
    </location>
</feature>
<gene>
    <name evidence="13" type="ORF">DLAC_06068</name>
</gene>
<keyword evidence="5 13" id="KW-0418">Kinase</keyword>
<dbReference type="InterPro" id="IPR036047">
    <property type="entry name" value="F-box-like_dom_sf"/>
</dbReference>
<feature type="compositionally biased region" description="Polar residues" evidence="9">
    <location>
        <begin position="266"/>
        <end position="276"/>
    </location>
</feature>
<evidence type="ECO:0000256" key="9">
    <source>
        <dbReference type="SAM" id="MobiDB-lite"/>
    </source>
</evidence>
<keyword evidence="3" id="KW-0677">Repeat</keyword>